<proteinExistence type="predicted"/>
<feature type="transmembrane region" description="Helical" evidence="2">
    <location>
        <begin position="213"/>
        <end position="234"/>
    </location>
</feature>
<keyword evidence="2" id="KW-0472">Membrane</keyword>
<evidence type="ECO:0000313" key="3">
    <source>
        <dbReference type="EMBL" id="KAL1630509.1"/>
    </source>
</evidence>
<keyword evidence="2" id="KW-0812">Transmembrane</keyword>
<feature type="compositionally biased region" description="Low complexity" evidence="1">
    <location>
        <begin position="34"/>
        <end position="53"/>
    </location>
</feature>
<accession>A0ABR3SVA4</accession>
<evidence type="ECO:0000256" key="2">
    <source>
        <dbReference type="SAM" id="Phobius"/>
    </source>
</evidence>
<feature type="compositionally biased region" description="Basic and acidic residues" evidence="1">
    <location>
        <begin position="22"/>
        <end position="33"/>
    </location>
</feature>
<feature type="compositionally biased region" description="Low complexity" evidence="1">
    <location>
        <begin position="9"/>
        <end position="21"/>
    </location>
</feature>
<name>A0ABR3SVA4_9PEZI</name>
<dbReference type="EMBL" id="JAJVDC020000045">
    <property type="protein sequence ID" value="KAL1630509.1"/>
    <property type="molecule type" value="Genomic_DNA"/>
</dbReference>
<feature type="transmembrane region" description="Helical" evidence="2">
    <location>
        <begin position="246"/>
        <end position="266"/>
    </location>
</feature>
<feature type="compositionally biased region" description="Polar residues" evidence="1">
    <location>
        <begin position="54"/>
        <end position="77"/>
    </location>
</feature>
<keyword evidence="2" id="KW-1133">Transmembrane helix</keyword>
<evidence type="ECO:0000313" key="4">
    <source>
        <dbReference type="Proteomes" id="UP001521116"/>
    </source>
</evidence>
<comment type="caution">
    <text evidence="3">The sequence shown here is derived from an EMBL/GenBank/DDBJ whole genome shotgun (WGS) entry which is preliminary data.</text>
</comment>
<feature type="region of interest" description="Disordered" evidence="1">
    <location>
        <begin position="1"/>
        <end position="79"/>
    </location>
</feature>
<keyword evidence="4" id="KW-1185">Reference proteome</keyword>
<gene>
    <name evidence="3" type="ORF">SLS56_004783</name>
</gene>
<feature type="transmembrane region" description="Helical" evidence="2">
    <location>
        <begin position="169"/>
        <end position="193"/>
    </location>
</feature>
<sequence>MDTYPRAPPQAARGPPQAARPLDSRAVDPRVVDPRSATPRSNNRSSSNPSVVSFLNQNGFPQRQPSTTLTSRSTPDSEVSLDRGYFNSYIPYPDHKDPARYNGLSWHVNKSMFVGGLKDIPERMSTRFSRRSLPTADSDMPFIKGGSAFDRSVEDLTLMGRARKISLTTILLTVAAAIFVIEECVMGAVWAFVLSKRANGMNAFARGYFGSKAMNFVGSVIAALIGLTIQWFLHAKLARSRIALQIWSFILIFLTYMGCCIASGVVSRLEG</sequence>
<reference evidence="3 4" key="1">
    <citation type="submission" date="2024-02" db="EMBL/GenBank/DDBJ databases">
        <title>De novo assembly and annotation of 12 fungi associated with fruit tree decline syndrome in Ontario, Canada.</title>
        <authorList>
            <person name="Sulman M."/>
            <person name="Ellouze W."/>
            <person name="Ilyukhin E."/>
        </authorList>
    </citation>
    <scope>NUCLEOTIDE SEQUENCE [LARGE SCALE GENOMIC DNA]</scope>
    <source>
        <strain evidence="3 4">M1-105</strain>
    </source>
</reference>
<evidence type="ECO:0000256" key="1">
    <source>
        <dbReference type="SAM" id="MobiDB-lite"/>
    </source>
</evidence>
<dbReference type="Proteomes" id="UP001521116">
    <property type="component" value="Unassembled WGS sequence"/>
</dbReference>
<protein>
    <submittedName>
        <fullName evidence="3">Uncharacterized protein</fullName>
    </submittedName>
</protein>
<organism evidence="3 4">
    <name type="scientific">Neofusicoccum ribis</name>
    <dbReference type="NCBI Taxonomy" id="45134"/>
    <lineage>
        <taxon>Eukaryota</taxon>
        <taxon>Fungi</taxon>
        <taxon>Dikarya</taxon>
        <taxon>Ascomycota</taxon>
        <taxon>Pezizomycotina</taxon>
        <taxon>Dothideomycetes</taxon>
        <taxon>Dothideomycetes incertae sedis</taxon>
        <taxon>Botryosphaeriales</taxon>
        <taxon>Botryosphaeriaceae</taxon>
        <taxon>Neofusicoccum</taxon>
    </lineage>
</organism>